<dbReference type="SUPFAM" id="SSF48452">
    <property type="entry name" value="TPR-like"/>
    <property type="match status" value="1"/>
</dbReference>
<dbReference type="Pfam" id="PF13424">
    <property type="entry name" value="TPR_12"/>
    <property type="match status" value="1"/>
</dbReference>
<reference evidence="1" key="1">
    <citation type="journal article" date="2005" name="Environ. Microbiol.">
        <title>Genetic and functional properties of uncultivated thermophilic crenarchaeotes from a subsurface gold mine as revealed by analysis of genome fragments.</title>
        <authorList>
            <person name="Nunoura T."/>
            <person name="Hirayama H."/>
            <person name="Takami H."/>
            <person name="Oida H."/>
            <person name="Nishi S."/>
            <person name="Shimamura S."/>
            <person name="Suzuki Y."/>
            <person name="Inagaki F."/>
            <person name="Takai K."/>
            <person name="Nealson K.H."/>
            <person name="Horikoshi K."/>
        </authorList>
    </citation>
    <scope>NUCLEOTIDE SEQUENCE</scope>
</reference>
<name>H5SCJ6_9BACT</name>
<accession>H5SCJ6</accession>
<evidence type="ECO:0000313" key="1">
    <source>
        <dbReference type="EMBL" id="BAL53882.1"/>
    </source>
</evidence>
<sequence>MLQEAARLYRDLAQQSATPEQRVRALRGYGAALFQLVIEALHVNRPGEAVEAAQEGYEIIAQYGLQPARQLAKLSALRALALLDLHRAPEALGAVEGAFEDLLKEKDPFVRAEMAVRFTWLKGVILLALHRYDEALEHMDRAYIHFQNHGQYNFWHFVGMAEALSAVGRHEEALSFYRVGVEYLKKSGQFVPFTVFRIEMLTSV</sequence>
<gene>
    <name evidence="1" type="ORF">HGMM_F10H10C17</name>
</gene>
<dbReference type="InterPro" id="IPR011990">
    <property type="entry name" value="TPR-like_helical_dom_sf"/>
</dbReference>
<organism evidence="1">
    <name type="scientific">uncultured Acidobacteriota bacterium</name>
    <dbReference type="NCBI Taxonomy" id="171953"/>
    <lineage>
        <taxon>Bacteria</taxon>
        <taxon>Pseudomonadati</taxon>
        <taxon>Acidobacteriota</taxon>
        <taxon>environmental samples</taxon>
    </lineage>
</organism>
<protein>
    <recommendedName>
        <fullName evidence="2">MalT-like TPR region domain-containing protein</fullName>
    </recommendedName>
</protein>
<dbReference type="EMBL" id="AP011670">
    <property type="protein sequence ID" value="BAL53882.1"/>
    <property type="molecule type" value="Genomic_DNA"/>
</dbReference>
<evidence type="ECO:0008006" key="2">
    <source>
        <dbReference type="Google" id="ProtNLM"/>
    </source>
</evidence>
<reference evidence="1" key="2">
    <citation type="journal article" date="2012" name="PLoS ONE">
        <title>A Deeply Branching Thermophilic Bacterium with an Ancient Acetyl-CoA Pathway Dominates a Subsurface Ecosystem.</title>
        <authorList>
            <person name="Takami H."/>
            <person name="Noguchi H."/>
            <person name="Takaki Y."/>
            <person name="Uchiyama I."/>
            <person name="Toyoda A."/>
            <person name="Nishi S."/>
            <person name="Chee G.-J."/>
            <person name="Arai W."/>
            <person name="Nunoura T."/>
            <person name="Itoh T."/>
            <person name="Hattori M."/>
            <person name="Takai K."/>
        </authorList>
    </citation>
    <scope>NUCLEOTIDE SEQUENCE</scope>
</reference>
<dbReference type="Gene3D" id="1.25.40.10">
    <property type="entry name" value="Tetratricopeptide repeat domain"/>
    <property type="match status" value="1"/>
</dbReference>
<proteinExistence type="predicted"/>
<dbReference type="AlphaFoldDB" id="H5SCJ6"/>